<dbReference type="STRING" id="5762.D2V537"/>
<evidence type="ECO:0000256" key="1">
    <source>
        <dbReference type="SAM" id="Phobius"/>
    </source>
</evidence>
<keyword evidence="1" id="KW-0812">Transmembrane</keyword>
<keyword evidence="1" id="KW-1133">Transmembrane helix</keyword>
<proteinExistence type="predicted"/>
<evidence type="ECO:0000313" key="2">
    <source>
        <dbReference type="EMBL" id="EFC48208.1"/>
    </source>
</evidence>
<dbReference type="eggNOG" id="ENOG502RZ4T">
    <property type="taxonomic scope" value="Eukaryota"/>
</dbReference>
<accession>D2V537</accession>
<dbReference type="InParanoid" id="D2V537"/>
<name>D2V537_NAEGR</name>
<keyword evidence="3" id="KW-1185">Reference proteome</keyword>
<feature type="transmembrane region" description="Helical" evidence="1">
    <location>
        <begin position="127"/>
        <end position="146"/>
    </location>
</feature>
<organism evidence="3">
    <name type="scientific">Naegleria gruberi</name>
    <name type="common">Amoeba</name>
    <dbReference type="NCBI Taxonomy" id="5762"/>
    <lineage>
        <taxon>Eukaryota</taxon>
        <taxon>Discoba</taxon>
        <taxon>Heterolobosea</taxon>
        <taxon>Tetramitia</taxon>
        <taxon>Eutetramitia</taxon>
        <taxon>Vahlkampfiidae</taxon>
        <taxon>Naegleria</taxon>
    </lineage>
</organism>
<sequence length="221" mass="25402">MSNNSTWWNVLENVFENQAKLINLLLYGLGLNALDGQQQQQVPPTSRGGNAGNFPTTKNVVQEFINSNFDFDILFKYGRQGWDQFKSDTSAFVNGVYWRDEVWLQGLIAMHIVLFICIIMSRRNMNIQAVLFAIICFMTYMSETLNRWCGMNWKSFSTLNYFDSRGFFAAVVYAFPLLFLLVIIVINMLITSASMVVQVKRRQLNIQAEKKAKTATSKKND</sequence>
<dbReference type="AlphaFoldDB" id="D2V537"/>
<dbReference type="OMA" id="FGMANET"/>
<dbReference type="OrthoDB" id="411535at2759"/>
<reference evidence="2 3" key="1">
    <citation type="journal article" date="2010" name="Cell">
        <title>The genome of Naegleria gruberi illuminates early eukaryotic versatility.</title>
        <authorList>
            <person name="Fritz-Laylin L.K."/>
            <person name="Prochnik S.E."/>
            <person name="Ginger M.L."/>
            <person name="Dacks J.B."/>
            <person name="Carpenter M.L."/>
            <person name="Field M.C."/>
            <person name="Kuo A."/>
            <person name="Paredez A."/>
            <person name="Chapman J."/>
            <person name="Pham J."/>
            <person name="Shu S."/>
            <person name="Neupane R."/>
            <person name="Cipriano M."/>
            <person name="Mancuso J."/>
            <person name="Tu H."/>
            <person name="Salamov A."/>
            <person name="Lindquist E."/>
            <person name="Shapiro H."/>
            <person name="Lucas S."/>
            <person name="Grigoriev I.V."/>
            <person name="Cande W.Z."/>
            <person name="Fulton C."/>
            <person name="Rokhsar D.S."/>
            <person name="Dawson S.C."/>
        </authorList>
    </citation>
    <scope>NUCLEOTIDE SEQUENCE [LARGE SCALE GENOMIC DNA]</scope>
    <source>
        <strain evidence="2 3">NEG-M</strain>
    </source>
</reference>
<evidence type="ECO:0000313" key="3">
    <source>
        <dbReference type="Proteomes" id="UP000006671"/>
    </source>
</evidence>
<dbReference type="InterPro" id="IPR026721">
    <property type="entry name" value="TMEM18"/>
</dbReference>
<gene>
    <name evidence="2" type="ORF">NAEGRDRAFT_64002</name>
</gene>
<dbReference type="EMBL" id="GG738852">
    <property type="protein sequence ID" value="EFC48208.1"/>
    <property type="molecule type" value="Genomic_DNA"/>
</dbReference>
<dbReference type="GeneID" id="8860586"/>
<keyword evidence="1" id="KW-0472">Membrane</keyword>
<dbReference type="KEGG" id="ngr:NAEGRDRAFT_64002"/>
<dbReference type="RefSeq" id="XP_002680952.1">
    <property type="nucleotide sequence ID" value="XM_002680906.1"/>
</dbReference>
<feature type="transmembrane region" description="Helical" evidence="1">
    <location>
        <begin position="166"/>
        <end position="190"/>
    </location>
</feature>
<protein>
    <submittedName>
        <fullName evidence="2">Predicted protein</fullName>
    </submittedName>
</protein>
<dbReference type="VEuPathDB" id="AmoebaDB:NAEGRDRAFT_64002"/>
<dbReference type="Pfam" id="PF14770">
    <property type="entry name" value="TMEM18"/>
    <property type="match status" value="1"/>
</dbReference>
<feature type="transmembrane region" description="Helical" evidence="1">
    <location>
        <begin position="102"/>
        <end position="120"/>
    </location>
</feature>
<dbReference type="Proteomes" id="UP000006671">
    <property type="component" value="Unassembled WGS sequence"/>
</dbReference>